<dbReference type="GeneID" id="93581012"/>
<dbReference type="OMA" id="HPEANNF"/>
<evidence type="ECO:0000313" key="3">
    <source>
        <dbReference type="Proteomes" id="UP000184499"/>
    </source>
</evidence>
<protein>
    <recommendedName>
        <fullName evidence="1">NAD-dependent epimerase/dehydratase domain-containing protein</fullName>
    </recommendedName>
</protein>
<organism evidence="2 3">
    <name type="scientific">Aspergillus brasiliensis (strain CBS 101740 / IMI 381727 / IBT 21946)</name>
    <dbReference type="NCBI Taxonomy" id="767769"/>
    <lineage>
        <taxon>Eukaryota</taxon>
        <taxon>Fungi</taxon>
        <taxon>Dikarya</taxon>
        <taxon>Ascomycota</taxon>
        <taxon>Pezizomycotina</taxon>
        <taxon>Eurotiomycetes</taxon>
        <taxon>Eurotiomycetidae</taxon>
        <taxon>Eurotiales</taxon>
        <taxon>Aspergillaceae</taxon>
        <taxon>Aspergillus</taxon>
        <taxon>Aspergillus subgen. Circumdati</taxon>
    </lineage>
</organism>
<name>A0A1L9UF37_ASPBC</name>
<dbReference type="InterPro" id="IPR001509">
    <property type="entry name" value="Epimerase_deHydtase"/>
</dbReference>
<dbReference type="GO" id="GO:0004029">
    <property type="term" value="F:aldehyde dehydrogenase (NAD+) activity"/>
    <property type="evidence" value="ECO:0007669"/>
    <property type="project" value="TreeGrafter"/>
</dbReference>
<proteinExistence type="predicted"/>
<dbReference type="PANTHER" id="PTHR48079">
    <property type="entry name" value="PROTEIN YEEZ"/>
    <property type="match status" value="1"/>
</dbReference>
<dbReference type="RefSeq" id="XP_067477506.1">
    <property type="nucleotide sequence ID" value="XM_067628524.1"/>
</dbReference>
<dbReference type="SUPFAM" id="SSF51735">
    <property type="entry name" value="NAD(P)-binding Rossmann-fold domains"/>
    <property type="match status" value="1"/>
</dbReference>
<reference evidence="3" key="1">
    <citation type="journal article" date="2017" name="Genome Biol.">
        <title>Comparative genomics reveals high biological diversity and specific adaptations in the industrially and medically important fungal genus Aspergillus.</title>
        <authorList>
            <person name="de Vries R.P."/>
            <person name="Riley R."/>
            <person name="Wiebenga A."/>
            <person name="Aguilar-Osorio G."/>
            <person name="Amillis S."/>
            <person name="Uchima C.A."/>
            <person name="Anderluh G."/>
            <person name="Asadollahi M."/>
            <person name="Askin M."/>
            <person name="Barry K."/>
            <person name="Battaglia E."/>
            <person name="Bayram O."/>
            <person name="Benocci T."/>
            <person name="Braus-Stromeyer S.A."/>
            <person name="Caldana C."/>
            <person name="Canovas D."/>
            <person name="Cerqueira G.C."/>
            <person name="Chen F."/>
            <person name="Chen W."/>
            <person name="Choi C."/>
            <person name="Clum A."/>
            <person name="Dos Santos R.A."/>
            <person name="Damasio A.R."/>
            <person name="Diallinas G."/>
            <person name="Emri T."/>
            <person name="Fekete E."/>
            <person name="Flipphi M."/>
            <person name="Freyberg S."/>
            <person name="Gallo A."/>
            <person name="Gournas C."/>
            <person name="Habgood R."/>
            <person name="Hainaut M."/>
            <person name="Harispe M.L."/>
            <person name="Henrissat B."/>
            <person name="Hilden K.S."/>
            <person name="Hope R."/>
            <person name="Hossain A."/>
            <person name="Karabika E."/>
            <person name="Karaffa L."/>
            <person name="Karanyi Z."/>
            <person name="Krasevec N."/>
            <person name="Kuo A."/>
            <person name="Kusch H."/>
            <person name="LaButti K."/>
            <person name="Lagendijk E.L."/>
            <person name="Lapidus A."/>
            <person name="Levasseur A."/>
            <person name="Lindquist E."/>
            <person name="Lipzen A."/>
            <person name="Logrieco A.F."/>
            <person name="MacCabe A."/>
            <person name="Maekelae M.R."/>
            <person name="Malavazi I."/>
            <person name="Melin P."/>
            <person name="Meyer V."/>
            <person name="Mielnichuk N."/>
            <person name="Miskei M."/>
            <person name="Molnar A.P."/>
            <person name="Mule G."/>
            <person name="Ngan C.Y."/>
            <person name="Orejas M."/>
            <person name="Orosz E."/>
            <person name="Ouedraogo J.P."/>
            <person name="Overkamp K.M."/>
            <person name="Park H.-S."/>
            <person name="Perrone G."/>
            <person name="Piumi F."/>
            <person name="Punt P.J."/>
            <person name="Ram A.F."/>
            <person name="Ramon A."/>
            <person name="Rauscher S."/>
            <person name="Record E."/>
            <person name="Riano-Pachon D.M."/>
            <person name="Robert V."/>
            <person name="Roehrig J."/>
            <person name="Ruller R."/>
            <person name="Salamov A."/>
            <person name="Salih N.S."/>
            <person name="Samson R.A."/>
            <person name="Sandor E."/>
            <person name="Sanguinetti M."/>
            <person name="Schuetze T."/>
            <person name="Sepcic K."/>
            <person name="Shelest E."/>
            <person name="Sherlock G."/>
            <person name="Sophianopoulou V."/>
            <person name="Squina F.M."/>
            <person name="Sun H."/>
            <person name="Susca A."/>
            <person name="Todd R.B."/>
            <person name="Tsang A."/>
            <person name="Unkles S.E."/>
            <person name="van de Wiele N."/>
            <person name="van Rossen-Uffink D."/>
            <person name="Oliveira J.V."/>
            <person name="Vesth T.C."/>
            <person name="Visser J."/>
            <person name="Yu J.-H."/>
            <person name="Zhou M."/>
            <person name="Andersen M.R."/>
            <person name="Archer D.B."/>
            <person name="Baker S.E."/>
            <person name="Benoit I."/>
            <person name="Brakhage A.A."/>
            <person name="Braus G.H."/>
            <person name="Fischer R."/>
            <person name="Frisvad J.C."/>
            <person name="Goldman G.H."/>
            <person name="Houbraken J."/>
            <person name="Oakley B."/>
            <person name="Pocsi I."/>
            <person name="Scazzocchio C."/>
            <person name="Seiboth B."/>
            <person name="vanKuyk P.A."/>
            <person name="Wortman J."/>
            <person name="Dyer P.S."/>
            <person name="Grigoriev I.V."/>
        </authorList>
    </citation>
    <scope>NUCLEOTIDE SEQUENCE [LARGE SCALE GENOMIC DNA]</scope>
    <source>
        <strain evidence="3">CBS 101740 / IMI 381727 / IBT 21946</strain>
    </source>
</reference>
<dbReference type="InterPro" id="IPR051783">
    <property type="entry name" value="NAD(P)-dependent_oxidoreduct"/>
</dbReference>
<keyword evidence="3" id="KW-1185">Reference proteome</keyword>
<gene>
    <name evidence="2" type="ORF">ASPBRDRAFT_652984</name>
</gene>
<dbReference type="PANTHER" id="PTHR48079:SF6">
    <property type="entry name" value="NAD(P)-BINDING DOMAIN-CONTAINING PROTEIN-RELATED"/>
    <property type="match status" value="1"/>
</dbReference>
<dbReference type="Pfam" id="PF01370">
    <property type="entry name" value="Epimerase"/>
    <property type="match status" value="1"/>
</dbReference>
<accession>A0A1L9UF37</accession>
<dbReference type="InterPro" id="IPR036291">
    <property type="entry name" value="NAD(P)-bd_dom_sf"/>
</dbReference>
<evidence type="ECO:0000259" key="1">
    <source>
        <dbReference type="Pfam" id="PF01370"/>
    </source>
</evidence>
<dbReference type="VEuPathDB" id="FungiDB:ASPBRDRAFT_652984"/>
<dbReference type="EMBL" id="KV878687">
    <property type="protein sequence ID" value="OJJ70258.1"/>
    <property type="molecule type" value="Genomic_DNA"/>
</dbReference>
<dbReference type="GO" id="GO:0005737">
    <property type="term" value="C:cytoplasm"/>
    <property type="evidence" value="ECO:0007669"/>
    <property type="project" value="TreeGrafter"/>
</dbReference>
<dbReference type="STRING" id="767769.A0A1L9UF37"/>
<dbReference type="OrthoDB" id="2130169at2759"/>
<dbReference type="AlphaFoldDB" id="A0A1L9UF37"/>
<evidence type="ECO:0000313" key="2">
    <source>
        <dbReference type="EMBL" id="OJJ70258.1"/>
    </source>
</evidence>
<sequence>MPRIFVTGITGLIGGDYLHILSERHADWEVVGLVRDEKKACVVEQHYPFVKIVHGSLDDIELLEAESEKADVVLNFANCDHLPAAEAIVRGLSRRTTPGYVIHTSGAKIIAWEMEANPNTWGKYMPRPYNDWTGVRQLTRVRPEYNNNSSSSSNEATDFLPDWAAHRDVDLAILEAHRRYPGLVRTAIVCPPTVYGPSRFPLPTRSIQLPRLLNVYLRRRQAFTVKGNKNVWNMIHTQDISEMYVLLTEAAVEGREGQDGQALWDEDGYYFAEQGQFVWGEVIQAVTKLGYAKGYFDSPEPESLTQEQVFRFWYGGHMNMSTTSLGSAQRAARLLGWKPSERSIFEDLERTLDHEASLLGLA</sequence>
<feature type="domain" description="NAD-dependent epimerase/dehydratase" evidence="1">
    <location>
        <begin position="4"/>
        <end position="84"/>
    </location>
</feature>
<dbReference type="Gene3D" id="3.40.50.720">
    <property type="entry name" value="NAD(P)-binding Rossmann-like Domain"/>
    <property type="match status" value="1"/>
</dbReference>
<dbReference type="Proteomes" id="UP000184499">
    <property type="component" value="Unassembled WGS sequence"/>
</dbReference>